<dbReference type="OrthoDB" id="9807558at2"/>
<dbReference type="Pfam" id="PF09339">
    <property type="entry name" value="HTH_IclR"/>
    <property type="match status" value="1"/>
</dbReference>
<dbReference type="Gene3D" id="3.30.450.40">
    <property type="match status" value="1"/>
</dbReference>
<dbReference type="GO" id="GO:0003700">
    <property type="term" value="F:DNA-binding transcription factor activity"/>
    <property type="evidence" value="ECO:0007669"/>
    <property type="project" value="TreeGrafter"/>
</dbReference>
<accession>A0A5C1YQI3</accession>
<dbReference type="AlphaFoldDB" id="A0A5C1YQI3"/>
<evidence type="ECO:0000256" key="1">
    <source>
        <dbReference type="ARBA" id="ARBA00023015"/>
    </source>
</evidence>
<dbReference type="RefSeq" id="WP_149279659.1">
    <property type="nucleotide sequence ID" value="NZ_CP043506.1"/>
</dbReference>
<dbReference type="Gene3D" id="1.10.10.10">
    <property type="entry name" value="Winged helix-like DNA-binding domain superfamily/Winged helix DNA-binding domain"/>
    <property type="match status" value="1"/>
</dbReference>
<dbReference type="PROSITE" id="PS51077">
    <property type="entry name" value="HTH_ICLR"/>
    <property type="match status" value="1"/>
</dbReference>
<dbReference type="GO" id="GO:0045892">
    <property type="term" value="P:negative regulation of DNA-templated transcription"/>
    <property type="evidence" value="ECO:0007669"/>
    <property type="project" value="TreeGrafter"/>
</dbReference>
<dbReference type="Pfam" id="PF01614">
    <property type="entry name" value="IclR_C"/>
    <property type="match status" value="1"/>
</dbReference>
<feature type="domain" description="HTH iclR-type" evidence="4">
    <location>
        <begin position="18"/>
        <end position="78"/>
    </location>
</feature>
<evidence type="ECO:0000256" key="3">
    <source>
        <dbReference type="ARBA" id="ARBA00023163"/>
    </source>
</evidence>
<keyword evidence="1" id="KW-0805">Transcription regulation</keyword>
<evidence type="ECO:0000313" key="6">
    <source>
        <dbReference type="EMBL" id="QEO17983.1"/>
    </source>
</evidence>
<keyword evidence="3" id="KW-0804">Transcription</keyword>
<sequence>MPASTCEPDIQDKPKTFVGSLSYGLNIIMAFGRANPRMTLSQVSEKTGMDRAGARRYLLTLVHLGFVSQDGRLFQLTPKVMELGYAYLSSVPLADKAQYYLDKVRDHCGFPMALGIRDGLDIVHIASANTDEFSFPALTIGRRFPIAYASAGRCILAMMEKPERDSLLKQITLEPLSDHSITSMEDLRRELRAIRKQGYAIVDQEMQLGVRSLAVPIFDVRNRIVASFNTFTFSSIVPVEKLMDDVLPEMLAAAQDIQHTLI</sequence>
<dbReference type="KEGG" id="acek:FLP30_09745"/>
<dbReference type="InterPro" id="IPR036388">
    <property type="entry name" value="WH-like_DNA-bd_sf"/>
</dbReference>
<gene>
    <name evidence="6" type="ORF">FLP30_09745</name>
</gene>
<dbReference type="GO" id="GO:0003677">
    <property type="term" value="F:DNA binding"/>
    <property type="evidence" value="ECO:0007669"/>
    <property type="project" value="UniProtKB-KW"/>
</dbReference>
<evidence type="ECO:0000256" key="2">
    <source>
        <dbReference type="ARBA" id="ARBA00023125"/>
    </source>
</evidence>
<dbReference type="InterPro" id="IPR036390">
    <property type="entry name" value="WH_DNA-bd_sf"/>
</dbReference>
<proteinExistence type="predicted"/>
<dbReference type="InterPro" id="IPR050707">
    <property type="entry name" value="HTH_MetabolicPath_Reg"/>
</dbReference>
<dbReference type="InterPro" id="IPR029016">
    <property type="entry name" value="GAF-like_dom_sf"/>
</dbReference>
<dbReference type="Proteomes" id="UP000324536">
    <property type="component" value="Chromosome"/>
</dbReference>
<name>A0A5C1YQI3_9PROT</name>
<dbReference type="PANTHER" id="PTHR30136">
    <property type="entry name" value="HELIX-TURN-HELIX TRANSCRIPTIONAL REGULATOR, ICLR FAMILY"/>
    <property type="match status" value="1"/>
</dbReference>
<dbReference type="InterPro" id="IPR014757">
    <property type="entry name" value="Tscrpt_reg_IclR_C"/>
</dbReference>
<reference evidence="6 7" key="1">
    <citation type="submission" date="2019-09" db="EMBL/GenBank/DDBJ databases">
        <title>Genome sequencing of strain KACC 21233.</title>
        <authorList>
            <person name="Heo J."/>
            <person name="Kim S.-J."/>
            <person name="Kim J.-S."/>
            <person name="Hong S.-B."/>
            <person name="Kwon S.-W."/>
        </authorList>
    </citation>
    <scope>NUCLEOTIDE SEQUENCE [LARGE SCALE GENOMIC DNA]</scope>
    <source>
        <strain evidence="6 7">KACC 21233</strain>
    </source>
</reference>
<dbReference type="EMBL" id="CP043506">
    <property type="protein sequence ID" value="QEO17983.1"/>
    <property type="molecule type" value="Genomic_DNA"/>
</dbReference>
<evidence type="ECO:0000259" key="5">
    <source>
        <dbReference type="PROSITE" id="PS51078"/>
    </source>
</evidence>
<dbReference type="SMART" id="SM00346">
    <property type="entry name" value="HTH_ICLR"/>
    <property type="match status" value="1"/>
</dbReference>
<evidence type="ECO:0000259" key="4">
    <source>
        <dbReference type="PROSITE" id="PS51077"/>
    </source>
</evidence>
<feature type="domain" description="IclR-ED" evidence="5">
    <location>
        <begin position="79"/>
        <end position="262"/>
    </location>
</feature>
<keyword evidence="7" id="KW-1185">Reference proteome</keyword>
<organism evidence="6 7">
    <name type="scientific">Acetobacter vaccinii</name>
    <dbReference type="NCBI Taxonomy" id="2592655"/>
    <lineage>
        <taxon>Bacteria</taxon>
        <taxon>Pseudomonadati</taxon>
        <taxon>Pseudomonadota</taxon>
        <taxon>Alphaproteobacteria</taxon>
        <taxon>Acetobacterales</taxon>
        <taxon>Acetobacteraceae</taxon>
        <taxon>Acetobacter</taxon>
    </lineage>
</organism>
<keyword evidence="2" id="KW-0238">DNA-binding</keyword>
<dbReference type="PANTHER" id="PTHR30136:SF34">
    <property type="entry name" value="TRANSCRIPTIONAL REGULATOR"/>
    <property type="match status" value="1"/>
</dbReference>
<evidence type="ECO:0000313" key="7">
    <source>
        <dbReference type="Proteomes" id="UP000324536"/>
    </source>
</evidence>
<protein>
    <submittedName>
        <fullName evidence="6">Helix-turn-helix domain-containing protein</fullName>
    </submittedName>
</protein>
<dbReference type="SUPFAM" id="SSF55781">
    <property type="entry name" value="GAF domain-like"/>
    <property type="match status" value="1"/>
</dbReference>
<dbReference type="SUPFAM" id="SSF46785">
    <property type="entry name" value="Winged helix' DNA-binding domain"/>
    <property type="match status" value="1"/>
</dbReference>
<dbReference type="PROSITE" id="PS51078">
    <property type="entry name" value="ICLR_ED"/>
    <property type="match status" value="1"/>
</dbReference>
<dbReference type="InterPro" id="IPR005471">
    <property type="entry name" value="Tscrpt_reg_IclR_N"/>
</dbReference>